<dbReference type="EMBL" id="LZLR01000061">
    <property type="protein sequence ID" value="OBK24679.1"/>
    <property type="molecule type" value="Genomic_DNA"/>
</dbReference>
<name>A0A1A3NUH7_MYCAS</name>
<protein>
    <submittedName>
        <fullName evidence="1">Uncharacterized protein</fullName>
    </submittedName>
</protein>
<reference evidence="1 2" key="1">
    <citation type="submission" date="2016-06" db="EMBL/GenBank/DDBJ databases">
        <authorList>
            <person name="Kjaerup R.B."/>
            <person name="Dalgaard T.S."/>
            <person name="Juul-Madsen H.R."/>
        </authorList>
    </citation>
    <scope>NUCLEOTIDE SEQUENCE [LARGE SCALE GENOMIC DNA]</scope>
    <source>
        <strain evidence="1 2">1245335.1</strain>
    </source>
</reference>
<organism evidence="1 2">
    <name type="scientific">Mycobacterium asiaticum</name>
    <dbReference type="NCBI Taxonomy" id="1790"/>
    <lineage>
        <taxon>Bacteria</taxon>
        <taxon>Bacillati</taxon>
        <taxon>Actinomycetota</taxon>
        <taxon>Actinomycetes</taxon>
        <taxon>Mycobacteriales</taxon>
        <taxon>Mycobacteriaceae</taxon>
        <taxon>Mycobacterium</taxon>
    </lineage>
</organism>
<sequence>MNPNRALQRWIVRQRRWFARVGHRSPKHGVTGDLPITPTIEVFDVRIRRRSAAGTGAFTLPVRAVRIPS</sequence>
<dbReference type="Proteomes" id="UP000093819">
    <property type="component" value="Unassembled WGS sequence"/>
</dbReference>
<dbReference type="AlphaFoldDB" id="A0A1A3NUH7"/>
<gene>
    <name evidence="1" type="ORF">A5635_17275</name>
</gene>
<comment type="caution">
    <text evidence="1">The sequence shown here is derived from an EMBL/GenBank/DDBJ whole genome shotgun (WGS) entry which is preliminary data.</text>
</comment>
<accession>A0A1A3NUH7</accession>
<evidence type="ECO:0000313" key="1">
    <source>
        <dbReference type="EMBL" id="OBK24679.1"/>
    </source>
</evidence>
<evidence type="ECO:0000313" key="2">
    <source>
        <dbReference type="Proteomes" id="UP000093819"/>
    </source>
</evidence>
<proteinExistence type="predicted"/>